<dbReference type="RefSeq" id="WP_206728343.1">
    <property type="nucleotide sequence ID" value="NZ_CP071090.1"/>
</dbReference>
<dbReference type="EMBL" id="CP071090">
    <property type="protein sequence ID" value="QSQ26801.1"/>
    <property type="molecule type" value="Genomic_DNA"/>
</dbReference>
<feature type="signal peptide" evidence="1">
    <location>
        <begin position="1"/>
        <end position="23"/>
    </location>
</feature>
<feature type="chain" id="PRO_5045462719" evidence="1">
    <location>
        <begin position="24"/>
        <end position="306"/>
    </location>
</feature>
<reference evidence="2 3" key="1">
    <citation type="submission" date="2021-02" db="EMBL/GenBank/DDBJ databases">
        <title>De Novo genome assembly of isolated myxobacteria.</title>
        <authorList>
            <person name="Stevens D.C."/>
        </authorList>
    </citation>
    <scope>NUCLEOTIDE SEQUENCE [LARGE SCALE GENOMIC DNA]</scope>
    <source>
        <strain evidence="3">SCPEA02</strain>
    </source>
</reference>
<evidence type="ECO:0000313" key="3">
    <source>
        <dbReference type="Proteomes" id="UP000662747"/>
    </source>
</evidence>
<accession>A0ABX7P8M1</accession>
<evidence type="ECO:0000256" key="1">
    <source>
        <dbReference type="SAM" id="SignalP"/>
    </source>
</evidence>
<proteinExistence type="predicted"/>
<organism evidence="2 3">
    <name type="scientific">Pyxidicoccus parkwayensis</name>
    <dbReference type="NCBI Taxonomy" id="2813578"/>
    <lineage>
        <taxon>Bacteria</taxon>
        <taxon>Pseudomonadati</taxon>
        <taxon>Myxococcota</taxon>
        <taxon>Myxococcia</taxon>
        <taxon>Myxococcales</taxon>
        <taxon>Cystobacterineae</taxon>
        <taxon>Myxococcaceae</taxon>
        <taxon>Pyxidicoccus</taxon>
    </lineage>
</organism>
<name>A0ABX7P8M1_9BACT</name>
<keyword evidence="1" id="KW-0732">Signal</keyword>
<keyword evidence="3" id="KW-1185">Reference proteome</keyword>
<gene>
    <name evidence="2" type="ORF">JY651_18615</name>
</gene>
<sequence length="306" mass="33267">MFRRARVVRAVLVLLGLSGPALAAEPEVDGLVIGRTPCAEAIRTLYARDRERVQAAKEMPAEGSLEMNQLRALLQKPKDDKTPYKVLYAEESKLDEQKDLASAAKGPELPGLNTEECNPFGYLSMHEMATRALNLSAPVQVDVAALGVKKCPYGANFLSVAVTAHRDGRLLCLEGVVGVYSKLVRTDLPKVRKEWAAKQGAPRELGIEALTLDIDTMTAARFQSGAAFRSEDGVVVLTGFGTPPDGPVSVTKKGKDFAYKTPTELTYDATTEIMYVSKAAVEALENDKKLYDGLAAKQAARKKKRR</sequence>
<dbReference type="Proteomes" id="UP000662747">
    <property type="component" value="Chromosome"/>
</dbReference>
<evidence type="ECO:0000313" key="2">
    <source>
        <dbReference type="EMBL" id="QSQ26801.1"/>
    </source>
</evidence>
<protein>
    <submittedName>
        <fullName evidence="2">Uncharacterized protein</fullName>
    </submittedName>
</protein>